<dbReference type="Pfam" id="PF13637">
    <property type="entry name" value="Ank_4"/>
    <property type="match status" value="1"/>
</dbReference>
<evidence type="ECO:0000313" key="1">
    <source>
        <dbReference type="EMBL" id="CAB9520455.1"/>
    </source>
</evidence>
<dbReference type="InterPro" id="IPR036770">
    <property type="entry name" value="Ankyrin_rpt-contain_sf"/>
</dbReference>
<name>A0A9N8EHG1_9STRA</name>
<dbReference type="AlphaFoldDB" id="A0A9N8EHG1"/>
<gene>
    <name evidence="1" type="ORF">SEMRO_1103_G241700.1</name>
</gene>
<reference evidence="1" key="1">
    <citation type="submission" date="2020-06" db="EMBL/GenBank/DDBJ databases">
        <authorList>
            <consortium name="Plant Systems Biology data submission"/>
        </authorList>
    </citation>
    <scope>NUCLEOTIDE SEQUENCE</scope>
    <source>
        <strain evidence="1">D6</strain>
    </source>
</reference>
<dbReference type="EMBL" id="CAICTM010001101">
    <property type="protein sequence ID" value="CAB9520455.1"/>
    <property type="molecule type" value="Genomic_DNA"/>
</dbReference>
<proteinExistence type="predicted"/>
<dbReference type="Gene3D" id="1.25.40.20">
    <property type="entry name" value="Ankyrin repeat-containing domain"/>
    <property type="match status" value="1"/>
</dbReference>
<organism evidence="1 2">
    <name type="scientific">Seminavis robusta</name>
    <dbReference type="NCBI Taxonomy" id="568900"/>
    <lineage>
        <taxon>Eukaryota</taxon>
        <taxon>Sar</taxon>
        <taxon>Stramenopiles</taxon>
        <taxon>Ochrophyta</taxon>
        <taxon>Bacillariophyta</taxon>
        <taxon>Bacillariophyceae</taxon>
        <taxon>Bacillariophycidae</taxon>
        <taxon>Naviculales</taxon>
        <taxon>Naviculaceae</taxon>
        <taxon>Seminavis</taxon>
    </lineage>
</organism>
<keyword evidence="2" id="KW-1185">Reference proteome</keyword>
<dbReference type="InterPro" id="IPR052050">
    <property type="entry name" value="SecEffector_AnkRepeat"/>
</dbReference>
<dbReference type="Proteomes" id="UP001153069">
    <property type="component" value="Unassembled WGS sequence"/>
</dbReference>
<dbReference type="PANTHER" id="PTHR46586:SF3">
    <property type="entry name" value="ANKYRIN REPEAT-CONTAINING PROTEIN"/>
    <property type="match status" value="1"/>
</dbReference>
<comment type="caution">
    <text evidence="1">The sequence shown here is derived from an EMBL/GenBank/DDBJ whole genome shotgun (WGS) entry which is preliminary data.</text>
</comment>
<protein>
    <submittedName>
        <fullName evidence="1">Ankyrin repeat protein</fullName>
    </submittedName>
</protein>
<dbReference type="PANTHER" id="PTHR46586">
    <property type="entry name" value="ANKYRIN REPEAT-CONTAINING PROTEIN"/>
    <property type="match status" value="1"/>
</dbReference>
<sequence>MNNRRENEEEEPQETVVATMVESPAVPVRVSREEPALVKLLQKENSMFSLLDSDDKASFSCASYRMKRTYEEYCSPFVSHSRPIPSHQNCQQHFLLPWHGPLSFCWSCQQTDESGIQELLWQSHQSSTGPESATALQFVAWAAPSNRKRNCNILPRLPDWVCPYLAERGNAPMLRWAKQKFVRTDEACYYAARFGHLECLQVAIQFEVRDWEARVCAEASKRGHLHILKWWHNNHGPWDMSVCDYAAEGGQMETLVYARTHGCPWDATTCHMAALFGHLAILKYAHEHDCPWNETTCHMAARNGHMDVLQYAHKRGCPWDASTCTEAAENGQVEALQYAYENGCDCSWVECMRLALHHEKLHILQWLYSQKEQSWDWQVLAFDVSTPPPIMQWAYENGCPSQLFPLEFVPQQAQEGNN</sequence>
<accession>A0A9N8EHG1</accession>
<evidence type="ECO:0000313" key="2">
    <source>
        <dbReference type="Proteomes" id="UP001153069"/>
    </source>
</evidence>
<dbReference type="SUPFAM" id="SSF48403">
    <property type="entry name" value="Ankyrin repeat"/>
    <property type="match status" value="1"/>
</dbReference>
<dbReference type="InterPro" id="IPR002110">
    <property type="entry name" value="Ankyrin_rpt"/>
</dbReference>